<accession>A0AA39NTT9</accession>
<name>A0AA39NTT9_9AGAR</name>
<protein>
    <submittedName>
        <fullName evidence="1">Uncharacterized protein</fullName>
    </submittedName>
</protein>
<dbReference type="InterPro" id="IPR032675">
    <property type="entry name" value="LRR_dom_sf"/>
</dbReference>
<dbReference type="Proteomes" id="UP001175227">
    <property type="component" value="Unassembled WGS sequence"/>
</dbReference>
<dbReference type="SUPFAM" id="SSF52047">
    <property type="entry name" value="RNI-like"/>
    <property type="match status" value="1"/>
</dbReference>
<evidence type="ECO:0000313" key="2">
    <source>
        <dbReference type="Proteomes" id="UP001175227"/>
    </source>
</evidence>
<dbReference type="EMBL" id="JAUEPR010000049">
    <property type="protein sequence ID" value="KAK0471560.1"/>
    <property type="molecule type" value="Genomic_DNA"/>
</dbReference>
<dbReference type="AlphaFoldDB" id="A0AA39NTT9"/>
<gene>
    <name evidence="1" type="ORF">IW261DRAFT_834979</name>
</gene>
<reference evidence="1" key="1">
    <citation type="submission" date="2023-06" db="EMBL/GenBank/DDBJ databases">
        <authorList>
            <consortium name="Lawrence Berkeley National Laboratory"/>
            <person name="Ahrendt S."/>
            <person name="Sahu N."/>
            <person name="Indic B."/>
            <person name="Wong-Bajracharya J."/>
            <person name="Merenyi Z."/>
            <person name="Ke H.-M."/>
            <person name="Monk M."/>
            <person name="Kocsube S."/>
            <person name="Drula E."/>
            <person name="Lipzen A."/>
            <person name="Balint B."/>
            <person name="Henrissat B."/>
            <person name="Andreopoulos B."/>
            <person name="Martin F.M."/>
            <person name="Harder C.B."/>
            <person name="Rigling D."/>
            <person name="Ford K.L."/>
            <person name="Foster G.D."/>
            <person name="Pangilinan J."/>
            <person name="Papanicolaou A."/>
            <person name="Barry K."/>
            <person name="LaButti K."/>
            <person name="Viragh M."/>
            <person name="Koriabine M."/>
            <person name="Yan M."/>
            <person name="Riley R."/>
            <person name="Champramary S."/>
            <person name="Plett K.L."/>
            <person name="Tsai I.J."/>
            <person name="Slot J."/>
            <person name="Sipos G."/>
            <person name="Plett J."/>
            <person name="Nagy L.G."/>
            <person name="Grigoriev I.V."/>
        </authorList>
    </citation>
    <scope>NUCLEOTIDE SEQUENCE</scope>
    <source>
        <strain evidence="1">ICMP 16352</strain>
    </source>
</reference>
<dbReference type="Gene3D" id="3.80.10.10">
    <property type="entry name" value="Ribonuclease Inhibitor"/>
    <property type="match status" value="1"/>
</dbReference>
<proteinExistence type="predicted"/>
<evidence type="ECO:0000313" key="1">
    <source>
        <dbReference type="EMBL" id="KAK0471560.1"/>
    </source>
</evidence>
<sequence>MTTPIKSSVPGGSRLSMPQELIDYTLDFLRDDVPTLRICSLVSRAFVPCSRSHIYSNVFIVHTAELNIFGKYAGQLYQCRNLSALLKRSPHVAPLITRFGILSMSQLSFMKDVFKDTSLFPIIQSLHNVSHIELIAGRNQGSWIDFPVATRRLVVAALRSLPLKTLILKGIDFQRDAHFEDVFTAAAANPALKHLSLVCHYGGAGTSQPCPSIRPPPSGLPALESLSISGPSTPYNISWLFFTQSLYSVSGIRRLSLQIYSEILYSLIQSLLNEMQESLECFTLDISPRIERKVGFDLSRHRNLSSLYMIVPSFPGLDSVPKMLLNPTLRTLTVEHVSRFWKNNSQYFVPVWGEIDRLAPPALEHVHVRLHDSTDSMCYYYARCETCGLSVEDGDTGDHKRWKRQVEESMPLLKDRGILDVEVIEQRYSMLRAFD</sequence>
<keyword evidence="2" id="KW-1185">Reference proteome</keyword>
<organism evidence="1 2">
    <name type="scientific">Armillaria novae-zelandiae</name>
    <dbReference type="NCBI Taxonomy" id="153914"/>
    <lineage>
        <taxon>Eukaryota</taxon>
        <taxon>Fungi</taxon>
        <taxon>Dikarya</taxon>
        <taxon>Basidiomycota</taxon>
        <taxon>Agaricomycotina</taxon>
        <taxon>Agaricomycetes</taxon>
        <taxon>Agaricomycetidae</taxon>
        <taxon>Agaricales</taxon>
        <taxon>Marasmiineae</taxon>
        <taxon>Physalacriaceae</taxon>
        <taxon>Armillaria</taxon>
    </lineage>
</organism>
<comment type="caution">
    <text evidence="1">The sequence shown here is derived from an EMBL/GenBank/DDBJ whole genome shotgun (WGS) entry which is preliminary data.</text>
</comment>